<dbReference type="CDD" id="cd01421">
    <property type="entry name" value="IMPCH"/>
    <property type="match status" value="1"/>
</dbReference>
<dbReference type="Pfam" id="PF02142">
    <property type="entry name" value="MGS"/>
    <property type="match status" value="1"/>
</dbReference>
<evidence type="ECO:0000313" key="6">
    <source>
        <dbReference type="EMBL" id="CAA9344554.1"/>
    </source>
</evidence>
<keyword evidence="1 6" id="KW-0808">Transferase</keyword>
<keyword evidence="2" id="KW-0658">Purine biosynthesis</keyword>
<dbReference type="InterPro" id="IPR002695">
    <property type="entry name" value="PurH-like"/>
</dbReference>
<dbReference type="Gene3D" id="3.40.50.1380">
    <property type="entry name" value="Methylglyoxal synthase-like domain"/>
    <property type="match status" value="1"/>
</dbReference>
<dbReference type="InterPro" id="IPR036914">
    <property type="entry name" value="MGS-like_dom_sf"/>
</dbReference>
<dbReference type="SMART" id="SM00851">
    <property type="entry name" value="MGS"/>
    <property type="match status" value="1"/>
</dbReference>
<dbReference type="EC" id="3.5.4.10" evidence="6"/>
<dbReference type="GO" id="GO:0004643">
    <property type="term" value="F:phosphoribosylaminoimidazolecarboxamide formyltransferase activity"/>
    <property type="evidence" value="ECO:0007669"/>
    <property type="project" value="UniProtKB-EC"/>
</dbReference>
<organism evidence="6">
    <name type="scientific">uncultured Chloroflexia bacterium</name>
    <dbReference type="NCBI Taxonomy" id="1672391"/>
    <lineage>
        <taxon>Bacteria</taxon>
        <taxon>Bacillati</taxon>
        <taxon>Chloroflexota</taxon>
        <taxon>Chloroflexia</taxon>
        <taxon>environmental samples</taxon>
    </lineage>
</organism>
<gene>
    <name evidence="6" type="ORF">AVDCRST_MAG93-6824</name>
</gene>
<feature type="domain" description="MGS-like" evidence="5">
    <location>
        <begin position="1"/>
        <end position="143"/>
    </location>
</feature>
<evidence type="ECO:0000256" key="2">
    <source>
        <dbReference type="ARBA" id="ARBA00022755"/>
    </source>
</evidence>
<evidence type="ECO:0000256" key="1">
    <source>
        <dbReference type="ARBA" id="ARBA00022679"/>
    </source>
</evidence>
<dbReference type="InterPro" id="IPR011607">
    <property type="entry name" value="MGS-like_dom"/>
</dbReference>
<dbReference type="Pfam" id="PF01808">
    <property type="entry name" value="AICARFT_IMPCHas"/>
    <property type="match status" value="1"/>
</dbReference>
<dbReference type="EC" id="2.1.2.3" evidence="6"/>
<dbReference type="PANTHER" id="PTHR11692">
    <property type="entry name" value="BIFUNCTIONAL PURINE BIOSYNTHESIS PROTEIN PURH"/>
    <property type="match status" value="1"/>
</dbReference>
<evidence type="ECO:0000259" key="5">
    <source>
        <dbReference type="PROSITE" id="PS51855"/>
    </source>
</evidence>
<name>A0A6J4LXN0_9CHLR</name>
<dbReference type="GO" id="GO:0005829">
    <property type="term" value="C:cytosol"/>
    <property type="evidence" value="ECO:0007669"/>
    <property type="project" value="TreeGrafter"/>
</dbReference>
<dbReference type="GO" id="GO:0006189">
    <property type="term" value="P:'de novo' IMP biosynthetic process"/>
    <property type="evidence" value="ECO:0007669"/>
    <property type="project" value="TreeGrafter"/>
</dbReference>
<proteinExistence type="predicted"/>
<dbReference type="PROSITE" id="PS51855">
    <property type="entry name" value="MGS"/>
    <property type="match status" value="1"/>
</dbReference>
<evidence type="ECO:0000256" key="3">
    <source>
        <dbReference type="ARBA" id="ARBA00022801"/>
    </source>
</evidence>
<dbReference type="AlphaFoldDB" id="A0A6J4LXN0"/>
<keyword evidence="4" id="KW-0511">Multifunctional enzyme</keyword>
<accession>A0A6J4LXN0</accession>
<dbReference type="FunFam" id="3.40.50.1380:FF:000001">
    <property type="entry name" value="Bifunctional purine biosynthesis protein PurH"/>
    <property type="match status" value="1"/>
</dbReference>
<dbReference type="EMBL" id="CADCTR010002297">
    <property type="protein sequence ID" value="CAA9344554.1"/>
    <property type="molecule type" value="Genomic_DNA"/>
</dbReference>
<keyword evidence="3 6" id="KW-0378">Hydrolase</keyword>
<sequence>MRAIISVSNKHGIVEFAKGLQELGWSIYSTGGTLAALTTEDVEASSISELTNYPEILGGRVKTLHPAVHGGILHRRDNPDDLAEIAEHQIEPIDLVVVNLYPFRETIQRPDVMMAEALEQIDIGGPTMLRASAKNFPAVLVVVDPDDYGPVLEALRSGEVGYKERQSLAAKAFAHTASYDSAIATYLSAEAFPETLPTSWQKLQE</sequence>
<feature type="non-terminal residue" evidence="6">
    <location>
        <position position="205"/>
    </location>
</feature>
<dbReference type="SUPFAM" id="SSF52335">
    <property type="entry name" value="Methylglyoxal synthase-like"/>
    <property type="match status" value="1"/>
</dbReference>
<reference evidence="6" key="1">
    <citation type="submission" date="2020-02" db="EMBL/GenBank/DDBJ databases">
        <authorList>
            <person name="Meier V. D."/>
        </authorList>
    </citation>
    <scope>NUCLEOTIDE SEQUENCE</scope>
    <source>
        <strain evidence="6">AVDCRST_MAG93</strain>
    </source>
</reference>
<dbReference type="GO" id="GO:0003937">
    <property type="term" value="F:IMP cyclohydrolase activity"/>
    <property type="evidence" value="ECO:0007669"/>
    <property type="project" value="UniProtKB-EC"/>
</dbReference>
<evidence type="ECO:0000256" key="4">
    <source>
        <dbReference type="ARBA" id="ARBA00023268"/>
    </source>
</evidence>
<protein>
    <submittedName>
        <fullName evidence="6">IMP cyclohydrolase / Phosphoribosylaminoimidazolecarboxamide formyltransferase</fullName>
        <ecNumber evidence="6">2.1.2.3</ecNumber>
        <ecNumber evidence="6">3.5.4.10</ecNumber>
    </submittedName>
</protein>
<dbReference type="PANTHER" id="PTHR11692:SF0">
    <property type="entry name" value="BIFUNCTIONAL PURINE BIOSYNTHESIS PROTEIN ATIC"/>
    <property type="match status" value="1"/>
</dbReference>